<name>H8XQC7_FLAIG</name>
<sequence>MKKIVFFLIVLVSSCSIQVNGYSDDFNKVSVENKAKIVELKSFKALSPDYIYKISGKQLRTELSKHDKSIVYVFKNGCTSDYCKPMMHYETYAKKNGYQLFLVMNGYAHLDDTLGQRNSFESPLFVINTDYYQNHIRATYTKLFMRDVLAIQSDKEIPENGNIYIFEGDMLIKETRELPQY</sequence>
<dbReference type="PROSITE" id="PS51257">
    <property type="entry name" value="PROKAR_LIPOPROTEIN"/>
    <property type="match status" value="1"/>
</dbReference>
<dbReference type="PATRIC" id="fig|1094466.5.peg.424"/>
<accession>H8XQC7</accession>
<proteinExistence type="predicted"/>
<evidence type="ECO:0000313" key="2">
    <source>
        <dbReference type="Proteomes" id="UP000007599"/>
    </source>
</evidence>
<gene>
    <name evidence="1" type="ordered locus">KQS_02145</name>
</gene>
<dbReference type="STRING" id="1094466.KQS_02145"/>
<dbReference type="HOGENOM" id="CLU_1486969_0_0_10"/>
<reference evidence="1 2" key="1">
    <citation type="journal article" date="2012" name="J. Bacteriol.">
        <title>Complete Genome Sequence of Flavobacterium indicum GPSTA100-9T, Isolated from Warm Spring Water.</title>
        <authorList>
            <person name="Barbier P."/>
            <person name="Houel A."/>
            <person name="Loux V."/>
            <person name="Poulain J."/>
            <person name="Bernardet J.F."/>
            <person name="Touchon M."/>
            <person name="Duchaud E."/>
        </authorList>
    </citation>
    <scope>NUCLEOTIDE SEQUENCE [LARGE SCALE GENOMIC DNA]</scope>
    <source>
        <strain evidence="2">DSM 17447 / CIP 109464 / GPTSA100-9</strain>
    </source>
</reference>
<dbReference type="OrthoDB" id="1361638at2"/>
<dbReference type="eggNOG" id="ENOG5030XSY">
    <property type="taxonomic scope" value="Bacteria"/>
</dbReference>
<protein>
    <submittedName>
        <fullName evidence="1">Probable lipoprotein</fullName>
    </submittedName>
</protein>
<organism evidence="1 2">
    <name type="scientific">Flavobacterium indicum (strain DSM 17447 / CIP 109464 / GPTSA100-9)</name>
    <dbReference type="NCBI Taxonomy" id="1094466"/>
    <lineage>
        <taxon>Bacteria</taxon>
        <taxon>Pseudomonadati</taxon>
        <taxon>Bacteroidota</taxon>
        <taxon>Flavobacteriia</taxon>
        <taxon>Flavobacteriales</taxon>
        <taxon>Flavobacteriaceae</taxon>
        <taxon>Flavobacterium</taxon>
    </lineage>
</organism>
<dbReference type="EMBL" id="HE774682">
    <property type="protein sequence ID" value="CCG52421.1"/>
    <property type="molecule type" value="Genomic_DNA"/>
</dbReference>
<dbReference type="AlphaFoldDB" id="H8XQC7"/>
<keyword evidence="2" id="KW-1185">Reference proteome</keyword>
<dbReference type="Proteomes" id="UP000007599">
    <property type="component" value="Chromosome I"/>
</dbReference>
<evidence type="ECO:0000313" key="1">
    <source>
        <dbReference type="EMBL" id="CCG52421.1"/>
    </source>
</evidence>
<reference evidence="2" key="2">
    <citation type="submission" date="2012-03" db="EMBL/GenBank/DDBJ databases">
        <title>Complete genome sequence of Flavobacterium indicum GPTSA100-9T, isolated from warm spring water.</title>
        <authorList>
            <person name="Barbier P."/>
            <person name="Houel A."/>
            <person name="Loux V."/>
            <person name="Poulain J."/>
            <person name="Bernardet J.-F."/>
            <person name="Touchon M."/>
            <person name="Duchaud E."/>
        </authorList>
    </citation>
    <scope>NUCLEOTIDE SEQUENCE [LARGE SCALE GENOMIC DNA]</scope>
    <source>
        <strain evidence="2">DSM 17447 / CIP 109464 / GPTSA100-9</strain>
    </source>
</reference>
<dbReference type="KEGG" id="fin:KQS_02145"/>
<dbReference type="RefSeq" id="WP_014387565.1">
    <property type="nucleotide sequence ID" value="NC_017025.1"/>
</dbReference>
<keyword evidence="1" id="KW-0449">Lipoprotein</keyword>